<proteinExistence type="predicted"/>
<dbReference type="EMBL" id="BGPR01276470">
    <property type="protein sequence ID" value="GBN12442.1"/>
    <property type="molecule type" value="Genomic_DNA"/>
</dbReference>
<keyword evidence="3" id="KW-1185">Reference proteome</keyword>
<protein>
    <submittedName>
        <fullName evidence="1">Uncharacterized protein</fullName>
    </submittedName>
</protein>
<dbReference type="Proteomes" id="UP000499080">
    <property type="component" value="Unassembled WGS sequence"/>
</dbReference>
<name>A0A4Y2LCX6_ARAVE</name>
<organism evidence="1 3">
    <name type="scientific">Araneus ventricosus</name>
    <name type="common">Orbweaver spider</name>
    <name type="synonym">Epeira ventricosa</name>
    <dbReference type="NCBI Taxonomy" id="182803"/>
    <lineage>
        <taxon>Eukaryota</taxon>
        <taxon>Metazoa</taxon>
        <taxon>Ecdysozoa</taxon>
        <taxon>Arthropoda</taxon>
        <taxon>Chelicerata</taxon>
        <taxon>Arachnida</taxon>
        <taxon>Araneae</taxon>
        <taxon>Araneomorphae</taxon>
        <taxon>Entelegynae</taxon>
        <taxon>Araneoidea</taxon>
        <taxon>Araneidae</taxon>
        <taxon>Araneus</taxon>
    </lineage>
</organism>
<evidence type="ECO:0000313" key="2">
    <source>
        <dbReference type="EMBL" id="GBN12554.1"/>
    </source>
</evidence>
<evidence type="ECO:0000313" key="1">
    <source>
        <dbReference type="EMBL" id="GBN12442.1"/>
    </source>
</evidence>
<reference evidence="1 3" key="1">
    <citation type="journal article" date="2019" name="Sci. Rep.">
        <title>Orb-weaving spider Araneus ventricosus genome elucidates the spidroin gene catalogue.</title>
        <authorList>
            <person name="Kono N."/>
            <person name="Nakamura H."/>
            <person name="Ohtoshi R."/>
            <person name="Moran D.A.P."/>
            <person name="Shinohara A."/>
            <person name="Yoshida Y."/>
            <person name="Fujiwara M."/>
            <person name="Mori M."/>
            <person name="Tomita M."/>
            <person name="Arakawa K."/>
        </authorList>
    </citation>
    <scope>NUCLEOTIDE SEQUENCE [LARGE SCALE GENOMIC DNA]</scope>
</reference>
<accession>A0A4Y2LCX6</accession>
<sequence>MEVDWGRQPLMAYLDVITLIMQKHYRNQSRDWGSGISTMFNNLVETSPSPPASTNQPMSFRYVIKGHLPPLPFSNEIEKPLLLCILSMGKPCRNLPAPTTRRILTILLL</sequence>
<dbReference type="EMBL" id="BGPR01276510">
    <property type="protein sequence ID" value="GBN12554.1"/>
    <property type="molecule type" value="Genomic_DNA"/>
</dbReference>
<comment type="caution">
    <text evidence="1">The sequence shown here is derived from an EMBL/GenBank/DDBJ whole genome shotgun (WGS) entry which is preliminary data.</text>
</comment>
<dbReference type="AlphaFoldDB" id="A0A4Y2LCX6"/>
<gene>
    <name evidence="2" type="ORF">AVEN_20826_1</name>
    <name evidence="1" type="ORF">AVEN_7664_1</name>
</gene>
<evidence type="ECO:0000313" key="3">
    <source>
        <dbReference type="Proteomes" id="UP000499080"/>
    </source>
</evidence>